<reference evidence="2 3" key="1">
    <citation type="submission" date="2020-04" db="EMBL/GenBank/DDBJ databases">
        <title>Perkinsus chesapeaki whole genome sequence.</title>
        <authorList>
            <person name="Bogema D.R."/>
        </authorList>
    </citation>
    <scope>NUCLEOTIDE SEQUENCE [LARGE SCALE GENOMIC DNA]</scope>
    <source>
        <strain evidence="2">ATCC PRA-425</strain>
    </source>
</reference>
<evidence type="ECO:0000259" key="1">
    <source>
        <dbReference type="PROSITE" id="PS51767"/>
    </source>
</evidence>
<keyword evidence="3" id="KW-1185">Reference proteome</keyword>
<dbReference type="InterPro" id="IPR034164">
    <property type="entry name" value="Pepsin-like_dom"/>
</dbReference>
<comment type="caution">
    <text evidence="2">The sequence shown here is derived from an EMBL/GenBank/DDBJ whole genome shotgun (WGS) entry which is preliminary data.</text>
</comment>
<dbReference type="GO" id="GO:0006508">
    <property type="term" value="P:proteolysis"/>
    <property type="evidence" value="ECO:0007669"/>
    <property type="project" value="InterPro"/>
</dbReference>
<dbReference type="SUPFAM" id="SSF50630">
    <property type="entry name" value="Acid proteases"/>
    <property type="match status" value="1"/>
</dbReference>
<dbReference type="Gene3D" id="2.40.70.10">
    <property type="entry name" value="Acid Proteases"/>
    <property type="match status" value="1"/>
</dbReference>
<sequence length="311" mass="33673">MEKRRVKLEFDGQPITLNVDSGSPYTTVVSGDWYEQLYGKGSCKYVVSGCYFCPASDPCNLESLSNGKVDGISYGDGTRVVKVSMRSVTLKINNKIVRDFILGLIINSTVVRKNRQPFGLLGLSVYSSAVGTALEMQPTFSAQLLQAGLVARTTFSIRVERFHQGLTGKLVFGSESPRNGVELPLWTGPHGGWLALDVASAEIETKTSGDMRKVDLVRKGENFAAVLDTGSTAVIFNKALFQLTLKAIESEYGLTNVDFTGRLSIIGAGYLSPKQSRRVSVLRASDGTVWTSCDNVTGESRVTISCSSTPQ</sequence>
<dbReference type="GO" id="GO:0004190">
    <property type="term" value="F:aspartic-type endopeptidase activity"/>
    <property type="evidence" value="ECO:0007669"/>
    <property type="project" value="InterPro"/>
</dbReference>
<dbReference type="EMBL" id="JAAPAO010000640">
    <property type="protein sequence ID" value="KAF4655733.1"/>
    <property type="molecule type" value="Genomic_DNA"/>
</dbReference>
<dbReference type="InterPro" id="IPR033121">
    <property type="entry name" value="PEPTIDASE_A1"/>
</dbReference>
<proteinExistence type="predicted"/>
<evidence type="ECO:0000313" key="3">
    <source>
        <dbReference type="Proteomes" id="UP000591131"/>
    </source>
</evidence>
<gene>
    <name evidence="2" type="ORF">FOL47_009313</name>
</gene>
<dbReference type="Pfam" id="PF00026">
    <property type="entry name" value="Asp"/>
    <property type="match status" value="1"/>
</dbReference>
<dbReference type="InterPro" id="IPR021109">
    <property type="entry name" value="Peptidase_aspartic_dom_sf"/>
</dbReference>
<accession>A0A7J6L969</accession>
<dbReference type="AlphaFoldDB" id="A0A7J6L969"/>
<protein>
    <recommendedName>
        <fullName evidence="1">Peptidase A1 domain-containing protein</fullName>
    </recommendedName>
</protein>
<organism evidence="2 3">
    <name type="scientific">Perkinsus chesapeaki</name>
    <name type="common">Clam parasite</name>
    <name type="synonym">Perkinsus andrewsi</name>
    <dbReference type="NCBI Taxonomy" id="330153"/>
    <lineage>
        <taxon>Eukaryota</taxon>
        <taxon>Sar</taxon>
        <taxon>Alveolata</taxon>
        <taxon>Perkinsozoa</taxon>
        <taxon>Perkinsea</taxon>
        <taxon>Perkinsida</taxon>
        <taxon>Perkinsidae</taxon>
        <taxon>Perkinsus</taxon>
    </lineage>
</organism>
<dbReference type="PROSITE" id="PS51767">
    <property type="entry name" value="PEPTIDASE_A1"/>
    <property type="match status" value="1"/>
</dbReference>
<feature type="domain" description="Peptidase A1" evidence="1">
    <location>
        <begin position="2"/>
        <end position="311"/>
    </location>
</feature>
<dbReference type="CDD" id="cd05471">
    <property type="entry name" value="pepsin_like"/>
    <property type="match status" value="1"/>
</dbReference>
<dbReference type="Proteomes" id="UP000591131">
    <property type="component" value="Unassembled WGS sequence"/>
</dbReference>
<name>A0A7J6L969_PERCH</name>
<dbReference type="InterPro" id="IPR001969">
    <property type="entry name" value="Aspartic_peptidase_AS"/>
</dbReference>
<dbReference type="OrthoDB" id="771136at2759"/>
<dbReference type="PROSITE" id="PS00141">
    <property type="entry name" value="ASP_PROTEASE"/>
    <property type="match status" value="1"/>
</dbReference>
<evidence type="ECO:0000313" key="2">
    <source>
        <dbReference type="EMBL" id="KAF4655733.1"/>
    </source>
</evidence>